<keyword evidence="1" id="KW-0472">Membrane</keyword>
<keyword evidence="1" id="KW-0812">Transmembrane</keyword>
<evidence type="ECO:0000256" key="1">
    <source>
        <dbReference type="SAM" id="Phobius"/>
    </source>
</evidence>
<evidence type="ECO:0000313" key="2">
    <source>
        <dbReference type="EMBL" id="JAP21920.1"/>
    </source>
</evidence>
<proteinExistence type="predicted"/>
<protein>
    <submittedName>
        <fullName evidence="2">Putative ovule protein</fullName>
    </submittedName>
</protein>
<organism evidence="2">
    <name type="scientific">Solanum chacoense</name>
    <name type="common">Chaco potato</name>
    <dbReference type="NCBI Taxonomy" id="4108"/>
    <lineage>
        <taxon>Eukaryota</taxon>
        <taxon>Viridiplantae</taxon>
        <taxon>Streptophyta</taxon>
        <taxon>Embryophyta</taxon>
        <taxon>Tracheophyta</taxon>
        <taxon>Spermatophyta</taxon>
        <taxon>Magnoliopsida</taxon>
        <taxon>eudicotyledons</taxon>
        <taxon>Gunneridae</taxon>
        <taxon>Pentapetalae</taxon>
        <taxon>asterids</taxon>
        <taxon>lamiids</taxon>
        <taxon>Solanales</taxon>
        <taxon>Solanaceae</taxon>
        <taxon>Solanoideae</taxon>
        <taxon>Solaneae</taxon>
        <taxon>Solanum</taxon>
    </lineage>
</organism>
<feature type="transmembrane region" description="Helical" evidence="1">
    <location>
        <begin position="6"/>
        <end position="27"/>
    </location>
</feature>
<dbReference type="EMBL" id="GEDG01017155">
    <property type="protein sequence ID" value="JAP21920.1"/>
    <property type="molecule type" value="Transcribed_RNA"/>
</dbReference>
<keyword evidence="1" id="KW-1133">Transmembrane helix</keyword>
<reference evidence="2" key="1">
    <citation type="submission" date="2015-12" db="EMBL/GenBank/DDBJ databases">
        <title>Gene expression during late stages of embryo sac development: a critical building block for successful pollen-pistil interactions.</title>
        <authorList>
            <person name="Liu Y."/>
            <person name="Joly V."/>
            <person name="Sabar M."/>
            <person name="Matton D.P."/>
        </authorList>
    </citation>
    <scope>NUCLEOTIDE SEQUENCE</scope>
</reference>
<accession>A0A0V0HPT3</accession>
<sequence>MQIFWLSSLSYIYCFSGFFSTIFVRLYRNETWALCARNKFLPFISENLPYSKTSGNSIQPQICNLVVHWQCRSIYFMSFF</sequence>
<name>A0A0V0HPT3_SOLCH</name>
<dbReference type="AlphaFoldDB" id="A0A0V0HPT3"/>